<dbReference type="GO" id="GO:0015254">
    <property type="term" value="F:glycerol channel activity"/>
    <property type="evidence" value="ECO:0007669"/>
    <property type="project" value="TreeGrafter"/>
</dbReference>
<dbReference type="Proteomes" id="UP000230423">
    <property type="component" value="Unassembled WGS sequence"/>
</dbReference>
<protein>
    <submittedName>
        <fullName evidence="9">Uncharacterized protein</fullName>
    </submittedName>
</protein>
<dbReference type="Gene3D" id="1.20.1080.10">
    <property type="entry name" value="Glycerol uptake facilitator protein"/>
    <property type="match status" value="1"/>
</dbReference>
<keyword evidence="5 8" id="KW-1133">Transmembrane helix</keyword>
<name>A0A2G9ULM2_TELCI</name>
<feature type="non-terminal residue" evidence="9">
    <location>
        <position position="1"/>
    </location>
</feature>
<keyword evidence="6 8" id="KW-0472">Membrane</keyword>
<dbReference type="OrthoDB" id="3222at2759"/>
<dbReference type="InterPro" id="IPR000425">
    <property type="entry name" value="MIP"/>
</dbReference>
<feature type="transmembrane region" description="Helical" evidence="8">
    <location>
        <begin position="120"/>
        <end position="144"/>
    </location>
</feature>
<reference evidence="9 10" key="1">
    <citation type="submission" date="2015-09" db="EMBL/GenBank/DDBJ databases">
        <title>Draft genome of the parasitic nematode Teladorsagia circumcincta isolate WARC Sus (inbred).</title>
        <authorList>
            <person name="Mitreva M."/>
        </authorList>
    </citation>
    <scope>NUCLEOTIDE SEQUENCE [LARGE SCALE GENOMIC DNA]</scope>
    <source>
        <strain evidence="9 10">S</strain>
    </source>
</reference>
<feature type="transmembrane region" description="Helical" evidence="8">
    <location>
        <begin position="150"/>
        <end position="170"/>
    </location>
</feature>
<evidence type="ECO:0000256" key="2">
    <source>
        <dbReference type="ARBA" id="ARBA00006175"/>
    </source>
</evidence>
<accession>A0A2G9ULM2</accession>
<evidence type="ECO:0000256" key="4">
    <source>
        <dbReference type="ARBA" id="ARBA00022692"/>
    </source>
</evidence>
<dbReference type="EMBL" id="KZ346043">
    <property type="protein sequence ID" value="PIO71135.1"/>
    <property type="molecule type" value="Genomic_DNA"/>
</dbReference>
<dbReference type="InterPro" id="IPR050363">
    <property type="entry name" value="MIP/Aquaporin"/>
</dbReference>
<keyword evidence="4 8" id="KW-0812">Transmembrane</keyword>
<dbReference type="PANTHER" id="PTHR43829:SF5">
    <property type="entry name" value="AQUAPORIN-9"/>
    <property type="match status" value="1"/>
</dbReference>
<dbReference type="AlphaFoldDB" id="A0A2G9ULM2"/>
<keyword evidence="10" id="KW-1185">Reference proteome</keyword>
<dbReference type="SUPFAM" id="SSF81338">
    <property type="entry name" value="Aquaporin-like"/>
    <property type="match status" value="1"/>
</dbReference>
<dbReference type="GO" id="GO:0015250">
    <property type="term" value="F:water channel activity"/>
    <property type="evidence" value="ECO:0007669"/>
    <property type="project" value="TreeGrafter"/>
</dbReference>
<comment type="similarity">
    <text evidence="2">Belongs to the MIP/aquaporin (TC 1.A.8) family.</text>
</comment>
<evidence type="ECO:0000256" key="3">
    <source>
        <dbReference type="ARBA" id="ARBA00022448"/>
    </source>
</evidence>
<gene>
    <name evidence="9" type="ORF">TELCIR_06971</name>
</gene>
<organism evidence="9 10">
    <name type="scientific">Teladorsagia circumcincta</name>
    <name type="common">Brown stomach worm</name>
    <name type="synonym">Ostertagia circumcincta</name>
    <dbReference type="NCBI Taxonomy" id="45464"/>
    <lineage>
        <taxon>Eukaryota</taxon>
        <taxon>Metazoa</taxon>
        <taxon>Ecdysozoa</taxon>
        <taxon>Nematoda</taxon>
        <taxon>Chromadorea</taxon>
        <taxon>Rhabditida</taxon>
        <taxon>Rhabditina</taxon>
        <taxon>Rhabditomorpha</taxon>
        <taxon>Strongyloidea</taxon>
        <taxon>Trichostrongylidae</taxon>
        <taxon>Teladorsagia</taxon>
    </lineage>
</organism>
<evidence type="ECO:0000256" key="6">
    <source>
        <dbReference type="ARBA" id="ARBA00023136"/>
    </source>
</evidence>
<comment type="subcellular location">
    <subcellularLocation>
        <location evidence="1">Membrane</location>
        <topology evidence="1">Multi-pass membrane protein</topology>
    </subcellularLocation>
</comment>
<comment type="function">
    <text evidence="7">Aquaglyceroporin that may modulate the water content and osmolytes during anhydrobiosis.</text>
</comment>
<proteinExistence type="inferred from homology"/>
<dbReference type="InterPro" id="IPR023271">
    <property type="entry name" value="Aquaporin-like"/>
</dbReference>
<dbReference type="PANTHER" id="PTHR43829">
    <property type="entry name" value="AQUAPORIN OR AQUAGLYCEROPORIN RELATED"/>
    <property type="match status" value="1"/>
</dbReference>
<evidence type="ECO:0000256" key="8">
    <source>
        <dbReference type="SAM" id="Phobius"/>
    </source>
</evidence>
<evidence type="ECO:0000256" key="1">
    <source>
        <dbReference type="ARBA" id="ARBA00004141"/>
    </source>
</evidence>
<evidence type="ECO:0000256" key="7">
    <source>
        <dbReference type="ARBA" id="ARBA00045280"/>
    </source>
</evidence>
<dbReference type="GO" id="GO:0016323">
    <property type="term" value="C:basolateral plasma membrane"/>
    <property type="evidence" value="ECO:0007669"/>
    <property type="project" value="TreeGrafter"/>
</dbReference>
<dbReference type="Pfam" id="PF00230">
    <property type="entry name" value="MIP"/>
    <property type="match status" value="1"/>
</dbReference>
<evidence type="ECO:0000313" key="10">
    <source>
        <dbReference type="Proteomes" id="UP000230423"/>
    </source>
</evidence>
<sequence length="244" mass="28259">VEFCLQMTSVLTISFRRTRPHRITFAEDEYGCKLEVPGKTGKKRLPGARYHYQPKTHVATFINLICNDNQFEASFPSVERRQHQRNEMSASSAEHEKEEIFTPEILREYIRIRSPFARNLLTEFFGTAMLLFIGLSTIMQFILSDEKLNTWIQINVGWGLAVGFCVYLGAKTSDQFVNYEGNEHKIIGHKGTARCFCSFPDPHLSNLTCFFDQRKRCRVSTEIMRQPNIRIQVGNKIVQEFGHI</sequence>
<evidence type="ECO:0000256" key="5">
    <source>
        <dbReference type="ARBA" id="ARBA00022989"/>
    </source>
</evidence>
<keyword evidence="3" id="KW-0813">Transport</keyword>
<evidence type="ECO:0000313" key="9">
    <source>
        <dbReference type="EMBL" id="PIO71135.1"/>
    </source>
</evidence>